<evidence type="ECO:0000313" key="13">
    <source>
        <dbReference type="EMBL" id="NEY19141.1"/>
    </source>
</evidence>
<feature type="binding site" evidence="8">
    <location>
        <position position="115"/>
    </location>
    <ligand>
        <name>Zn(2+)</name>
        <dbReference type="ChEBI" id="CHEBI:29105"/>
    </ligand>
</feature>
<keyword evidence="6 7" id="KW-0413">Isomerase</keyword>
<dbReference type="GO" id="GO:0005975">
    <property type="term" value="P:carbohydrate metabolic process"/>
    <property type="evidence" value="ECO:0007669"/>
    <property type="project" value="UniProtKB-UniRule"/>
</dbReference>
<reference evidence="12 14" key="1">
    <citation type="submission" date="2014-10" db="EMBL/GenBank/DDBJ databases">
        <title>Draft genome of phytase producing Bacillus ginsengihumi strain M2.11.</title>
        <authorList>
            <person name="Toymentseva A."/>
            <person name="Boulygina E.A."/>
            <person name="Kazakov S.V."/>
            <person name="Kayumov I."/>
            <person name="Suleimanova A.D."/>
            <person name="Mardanova A.M."/>
            <person name="Maria S.N."/>
            <person name="Sergey M.Y."/>
            <person name="Sharipova M.R."/>
        </authorList>
    </citation>
    <scope>NUCLEOTIDE SEQUENCE [LARGE SCALE GENOMIC DNA]</scope>
    <source>
        <strain evidence="12 14">M2.11</strain>
    </source>
</reference>
<dbReference type="SUPFAM" id="SSF51182">
    <property type="entry name" value="RmlC-like cupins"/>
    <property type="match status" value="1"/>
</dbReference>
<evidence type="ECO:0000256" key="2">
    <source>
        <dbReference type="ARBA" id="ARBA00010772"/>
    </source>
</evidence>
<evidence type="ECO:0000256" key="5">
    <source>
        <dbReference type="ARBA" id="ARBA00022833"/>
    </source>
</evidence>
<evidence type="ECO:0000259" key="10">
    <source>
        <dbReference type="Pfam" id="PF20511"/>
    </source>
</evidence>
<dbReference type="InterPro" id="IPR001250">
    <property type="entry name" value="Man6P_Isoase-1"/>
</dbReference>
<name>A0A0A6VDR6_9BACI</name>
<dbReference type="InterPro" id="IPR011051">
    <property type="entry name" value="RmlC_Cupin_sf"/>
</dbReference>
<feature type="binding site" evidence="8">
    <location>
        <position position="172"/>
    </location>
    <ligand>
        <name>Zn(2+)</name>
        <dbReference type="ChEBI" id="CHEBI:29105"/>
    </ligand>
</feature>
<organism evidence="12 14">
    <name type="scientific">Heyndrickxia ginsengihumi</name>
    <dbReference type="NCBI Taxonomy" id="363870"/>
    <lineage>
        <taxon>Bacteria</taxon>
        <taxon>Bacillati</taxon>
        <taxon>Bacillota</taxon>
        <taxon>Bacilli</taxon>
        <taxon>Bacillales</taxon>
        <taxon>Bacillaceae</taxon>
        <taxon>Heyndrickxia</taxon>
    </lineage>
</organism>
<accession>A0A0A6VDR6</accession>
<comment type="cofactor">
    <cofactor evidence="8">
        <name>Zn(2+)</name>
        <dbReference type="ChEBI" id="CHEBI:29105"/>
    </cofactor>
    <text evidence="8">Binds 1 zinc ion per subunit.</text>
</comment>
<feature type="binding site" evidence="8">
    <location>
        <position position="97"/>
    </location>
    <ligand>
        <name>Zn(2+)</name>
        <dbReference type="ChEBI" id="CHEBI:29105"/>
    </ligand>
</feature>
<dbReference type="STRING" id="363870.NG54_03590"/>
<evidence type="ECO:0000256" key="7">
    <source>
        <dbReference type="PIRNR" id="PIRNR036894"/>
    </source>
</evidence>
<evidence type="ECO:0000256" key="4">
    <source>
        <dbReference type="ARBA" id="ARBA00022723"/>
    </source>
</evidence>
<feature type="domain" description="Phosphomannose isomerase type I catalytic" evidence="10">
    <location>
        <begin position="6"/>
        <end position="107"/>
    </location>
</feature>
<dbReference type="Proteomes" id="UP000476934">
    <property type="component" value="Unassembled WGS sequence"/>
</dbReference>
<dbReference type="OrthoDB" id="9808275at2"/>
<sequence length="315" mass="35556">MNMPLFLEPVFQERIWGGTALRDQFGYEIPSDHTGECWAISAHPNGPSVVKNGAFAGKTLQQLWQEQPQLFGHYPTKVFPLLTKILDANSDLSVQVHPNDEYANTYENGELGKTECWYIIDCKEGAELIYGHHAQSKDELIALIREGKWNDLLRKVSIKPGDFFYVPSGTIHALCEGTLVLETQQSSDTTYRVYDYDRTDDKGNKRELHLDKAIDVSTVPHQDAEVQLDVDKQQGVNITTFVKEKYFTVYKWEVDGSAQLIQDQPFQLVSIISGEGMLTVDGQSFPLEKGMHFILTADESKFLIEGKLTAIVSHP</sequence>
<evidence type="ECO:0000256" key="3">
    <source>
        <dbReference type="ARBA" id="ARBA00011956"/>
    </source>
</evidence>
<dbReference type="EMBL" id="JAAIWK010000004">
    <property type="protein sequence ID" value="NEY19141.1"/>
    <property type="molecule type" value="Genomic_DNA"/>
</dbReference>
<feature type="active site" evidence="9">
    <location>
        <position position="192"/>
    </location>
</feature>
<keyword evidence="15" id="KW-1185">Reference proteome</keyword>
<evidence type="ECO:0000256" key="9">
    <source>
        <dbReference type="PIRSR" id="PIRSR036894-2"/>
    </source>
</evidence>
<evidence type="ECO:0000313" key="15">
    <source>
        <dbReference type="Proteomes" id="UP000476934"/>
    </source>
</evidence>
<dbReference type="GO" id="GO:0008270">
    <property type="term" value="F:zinc ion binding"/>
    <property type="evidence" value="ECO:0007669"/>
    <property type="project" value="UniProtKB-UniRule"/>
</dbReference>
<dbReference type="InterPro" id="IPR049071">
    <property type="entry name" value="MPI_cupin_dom"/>
</dbReference>
<evidence type="ECO:0000313" key="12">
    <source>
        <dbReference type="EMBL" id="KHD86400.1"/>
    </source>
</evidence>
<dbReference type="Gene3D" id="2.60.120.10">
    <property type="entry name" value="Jelly Rolls"/>
    <property type="match status" value="2"/>
</dbReference>
<dbReference type="GO" id="GO:0004476">
    <property type="term" value="F:mannose-6-phosphate isomerase activity"/>
    <property type="evidence" value="ECO:0007669"/>
    <property type="project" value="UniProtKB-UniRule"/>
</dbReference>
<gene>
    <name evidence="13" type="primary">manA</name>
    <name evidence="13" type="ORF">G4D61_04055</name>
    <name evidence="12" type="ORF">NG54_03590</name>
</gene>
<dbReference type="Pfam" id="PF21621">
    <property type="entry name" value="MPI_cupin_dom"/>
    <property type="match status" value="1"/>
</dbReference>
<dbReference type="CDD" id="cd07010">
    <property type="entry name" value="cupin_PMI_type_I_N_bac"/>
    <property type="match status" value="1"/>
</dbReference>
<dbReference type="InterPro" id="IPR014710">
    <property type="entry name" value="RmlC-like_jellyroll"/>
</dbReference>
<dbReference type="AlphaFoldDB" id="A0A0A6VDR6"/>
<evidence type="ECO:0000313" key="14">
    <source>
        <dbReference type="Proteomes" id="UP000030588"/>
    </source>
</evidence>
<dbReference type="FunFam" id="2.60.120.10:FF:000070">
    <property type="entry name" value="Mannose-6-phosphate isomerase"/>
    <property type="match status" value="1"/>
</dbReference>
<reference evidence="13 15" key="3">
    <citation type="submission" date="2020-03" db="EMBL/GenBank/DDBJ databases">
        <title>Bacillus aquiflavi sp. nov., isolated from yellow water of strong flavor Chinese baijiu in Yibin region of China.</title>
        <authorList>
            <person name="Xie J."/>
        </authorList>
    </citation>
    <scope>NUCLEOTIDE SEQUENCE [LARGE SCALE GENOMIC DNA]</scope>
    <source>
        <strain evidence="13 15">Gsoil 114</strain>
    </source>
</reference>
<dbReference type="RefSeq" id="WP_025730462.1">
    <property type="nucleotide sequence ID" value="NZ_JAAIWK010000004.1"/>
</dbReference>
<dbReference type="EMBL" id="JRUN01000006">
    <property type="protein sequence ID" value="KHD86400.1"/>
    <property type="molecule type" value="Genomic_DNA"/>
</dbReference>
<evidence type="ECO:0000256" key="6">
    <source>
        <dbReference type="ARBA" id="ARBA00023235"/>
    </source>
</evidence>
<dbReference type="Pfam" id="PF20511">
    <property type="entry name" value="PMI_typeI_cat"/>
    <property type="match status" value="1"/>
</dbReference>
<comment type="similarity">
    <text evidence="2 7">Belongs to the mannose-6-phosphate isomerase type 1 family.</text>
</comment>
<dbReference type="InterPro" id="IPR046457">
    <property type="entry name" value="PMI_typeI_cat"/>
</dbReference>
<dbReference type="InterPro" id="IPR014628">
    <property type="entry name" value="Man6P_isomerase_Firm_short"/>
</dbReference>
<comment type="catalytic activity">
    <reaction evidence="1 7">
        <text>D-mannose 6-phosphate = D-fructose 6-phosphate</text>
        <dbReference type="Rhea" id="RHEA:12356"/>
        <dbReference type="ChEBI" id="CHEBI:58735"/>
        <dbReference type="ChEBI" id="CHEBI:61527"/>
        <dbReference type="EC" id="5.3.1.8"/>
    </reaction>
</comment>
<evidence type="ECO:0000256" key="8">
    <source>
        <dbReference type="PIRSR" id="PIRSR036894-1"/>
    </source>
</evidence>
<comment type="caution">
    <text evidence="12">The sequence shown here is derived from an EMBL/GenBank/DDBJ whole genome shotgun (WGS) entry which is preliminary data.</text>
</comment>
<dbReference type="EC" id="5.3.1.8" evidence="3 7"/>
<feature type="domain" description="Mannose-6-phosphate isomerase cupin" evidence="11">
    <location>
        <begin position="237"/>
        <end position="315"/>
    </location>
</feature>
<dbReference type="NCBIfam" id="TIGR00218">
    <property type="entry name" value="manA"/>
    <property type="match status" value="1"/>
</dbReference>
<proteinExistence type="inferred from homology"/>
<dbReference type="PANTHER" id="PTHR42742:SF3">
    <property type="entry name" value="FRUCTOKINASE"/>
    <property type="match status" value="1"/>
</dbReference>
<dbReference type="PIRSF" id="PIRSF036894">
    <property type="entry name" value="PMI_Firm_short"/>
    <property type="match status" value="1"/>
</dbReference>
<dbReference type="PANTHER" id="PTHR42742">
    <property type="entry name" value="TRANSCRIPTIONAL REPRESSOR MPRA"/>
    <property type="match status" value="1"/>
</dbReference>
<keyword evidence="5 7" id="KW-0862">Zinc</keyword>
<reference evidence="13 15" key="2">
    <citation type="submission" date="2020-02" db="EMBL/GenBank/DDBJ databases">
        <authorList>
            <person name="Feng H."/>
        </authorList>
    </citation>
    <scope>NUCLEOTIDE SEQUENCE [LARGE SCALE GENOMIC DNA]</scope>
    <source>
        <strain evidence="13 15">Gsoil 114</strain>
    </source>
</reference>
<dbReference type="Proteomes" id="UP000030588">
    <property type="component" value="Unassembled WGS sequence"/>
</dbReference>
<evidence type="ECO:0000256" key="1">
    <source>
        <dbReference type="ARBA" id="ARBA00000757"/>
    </source>
</evidence>
<dbReference type="InterPro" id="IPR051804">
    <property type="entry name" value="Carb_Metab_Reg_Kinase/Isom"/>
</dbReference>
<keyword evidence="4 7" id="KW-0479">Metal-binding</keyword>
<evidence type="ECO:0000259" key="11">
    <source>
        <dbReference type="Pfam" id="PF21621"/>
    </source>
</evidence>
<protein>
    <recommendedName>
        <fullName evidence="3 7">Mannose-6-phosphate isomerase</fullName>
        <ecNumber evidence="3 7">5.3.1.8</ecNumber>
    </recommendedName>
</protein>